<dbReference type="PANTHER" id="PTHR23028:SF131">
    <property type="entry name" value="BLR2367 PROTEIN"/>
    <property type="match status" value="1"/>
</dbReference>
<sequence>MKKQSLDLLTSIRGFAALWVVFYHIGGRLDEHLHSSLISFFSVGYLAVDLFFILSGFVIALSYQQAFLSKKARFRDFIVKRIARIYPLHVFVLLLYLIIPLAFYATGREVDLNRFSVGSFVANLFLVNSWGFVSTLTWNIPSWSISVEFLSYCLFPLMLLLVKPLKGFFGLLISVLFSCALLAFYFHTMDFTSIDDGLPLSGVTRCALEFFIGILTWNIYHRLMLVSSERGLICSNLAALFVLVVLCSYYFRIPEFVVIALASAILVLLCALLEVSYNIKVPVPLRWLGDISFSVYMLHYLLRDVMKMFLPEGQTPLIWIVLYFALLIVLSHLCFQYVEKKSQKFLINKFVNRAEKTR</sequence>
<feature type="domain" description="Acyltransferase 3" evidence="2">
    <location>
        <begin position="11"/>
        <end position="331"/>
    </location>
</feature>
<dbReference type="eggNOG" id="COG1835">
    <property type="taxonomic scope" value="Bacteria"/>
</dbReference>
<dbReference type="InterPro" id="IPR050879">
    <property type="entry name" value="Acyltransferase_3"/>
</dbReference>
<keyword evidence="1" id="KW-0812">Transmembrane</keyword>
<feature type="transmembrane region" description="Helical" evidence="1">
    <location>
        <begin position="284"/>
        <end position="302"/>
    </location>
</feature>
<dbReference type="Proteomes" id="UP000009282">
    <property type="component" value="Chromosome"/>
</dbReference>
<dbReference type="EMBL" id="CP003060">
    <property type="protein sequence ID" value="AEP30652.1"/>
    <property type="molecule type" value="Genomic_DNA"/>
</dbReference>
<keyword evidence="4" id="KW-1185">Reference proteome</keyword>
<feature type="transmembrane region" description="Helical" evidence="1">
    <location>
        <begin position="140"/>
        <end position="161"/>
    </location>
</feature>
<reference evidence="3 4" key="1">
    <citation type="journal article" date="2011" name="J. Bacteriol.">
        <title>Complete genome sequence of seawater bacterium Glaciecola nitratireducens FR1064T.</title>
        <authorList>
            <person name="Bian F."/>
            <person name="Qin Q.L."/>
            <person name="Xie B.B."/>
            <person name="Shu Y.L."/>
            <person name="Zhang X.Y."/>
            <person name="Yu Y."/>
            <person name="Chen B."/>
            <person name="Chen X.L."/>
            <person name="Zhou B.C."/>
            <person name="Zhang Y.Z."/>
        </authorList>
    </citation>
    <scope>NUCLEOTIDE SEQUENCE [LARGE SCALE GENOMIC DNA]</scope>
    <source>
        <strain evidence="4">JCM 12485 / KCTC 12276 / FR1064</strain>
    </source>
</reference>
<evidence type="ECO:0000313" key="3">
    <source>
        <dbReference type="EMBL" id="AEP30652.1"/>
    </source>
</evidence>
<organism evidence="3 4">
    <name type="scientific">Glaciecola nitratireducens (strain JCM 12485 / KCTC 12276 / FR1064)</name>
    <dbReference type="NCBI Taxonomy" id="1085623"/>
    <lineage>
        <taxon>Bacteria</taxon>
        <taxon>Pseudomonadati</taxon>
        <taxon>Pseudomonadota</taxon>
        <taxon>Gammaproteobacteria</taxon>
        <taxon>Alteromonadales</taxon>
        <taxon>Alteromonadaceae</taxon>
        <taxon>Brumicola</taxon>
    </lineage>
</organism>
<feature type="transmembrane region" description="Helical" evidence="1">
    <location>
        <begin position="232"/>
        <end position="251"/>
    </location>
</feature>
<feature type="transmembrane region" description="Helical" evidence="1">
    <location>
        <begin position="198"/>
        <end position="220"/>
    </location>
</feature>
<dbReference type="GO" id="GO:0000271">
    <property type="term" value="P:polysaccharide biosynthetic process"/>
    <property type="evidence" value="ECO:0007669"/>
    <property type="project" value="TreeGrafter"/>
</dbReference>
<feature type="transmembrane region" description="Helical" evidence="1">
    <location>
        <begin position="168"/>
        <end position="186"/>
    </location>
</feature>
<dbReference type="Pfam" id="PF01757">
    <property type="entry name" value="Acyl_transf_3"/>
    <property type="match status" value="1"/>
</dbReference>
<name>G4QI38_GLANF</name>
<dbReference type="RefSeq" id="WP_014109525.1">
    <property type="nucleotide sequence ID" value="NC_016041.1"/>
</dbReference>
<proteinExistence type="predicted"/>
<keyword evidence="1" id="KW-1133">Transmembrane helix</keyword>
<dbReference type="GO" id="GO:0016747">
    <property type="term" value="F:acyltransferase activity, transferring groups other than amino-acyl groups"/>
    <property type="evidence" value="ECO:0007669"/>
    <property type="project" value="InterPro"/>
</dbReference>
<gene>
    <name evidence="3" type="ordered locus">GNIT_2555</name>
</gene>
<evidence type="ECO:0000313" key="4">
    <source>
        <dbReference type="Proteomes" id="UP000009282"/>
    </source>
</evidence>
<feature type="transmembrane region" description="Helical" evidence="1">
    <location>
        <begin position="317"/>
        <end position="338"/>
    </location>
</feature>
<dbReference type="OrthoDB" id="9767863at2"/>
<keyword evidence="3" id="KW-0808">Transferase</keyword>
<evidence type="ECO:0000259" key="2">
    <source>
        <dbReference type="Pfam" id="PF01757"/>
    </source>
</evidence>
<accession>G4QI38</accession>
<dbReference type="PANTHER" id="PTHR23028">
    <property type="entry name" value="ACETYLTRANSFERASE"/>
    <property type="match status" value="1"/>
</dbReference>
<dbReference type="AlphaFoldDB" id="G4QI38"/>
<dbReference type="HOGENOM" id="CLU_005679_2_1_6"/>
<dbReference type="STRING" id="1085623.GNIT_2555"/>
<dbReference type="InterPro" id="IPR002656">
    <property type="entry name" value="Acyl_transf_3_dom"/>
</dbReference>
<feature type="transmembrane region" description="Helical" evidence="1">
    <location>
        <begin position="37"/>
        <end position="63"/>
    </location>
</feature>
<feature type="transmembrane region" description="Helical" evidence="1">
    <location>
        <begin position="84"/>
        <end position="105"/>
    </location>
</feature>
<evidence type="ECO:0000256" key="1">
    <source>
        <dbReference type="SAM" id="Phobius"/>
    </source>
</evidence>
<protein>
    <submittedName>
        <fullName evidence="3">Putative acetyltransferase</fullName>
    </submittedName>
</protein>
<dbReference type="KEGG" id="gni:GNIT_2555"/>
<feature type="transmembrane region" description="Helical" evidence="1">
    <location>
        <begin position="257"/>
        <end position="277"/>
    </location>
</feature>
<keyword evidence="1" id="KW-0472">Membrane</keyword>
<feature type="transmembrane region" description="Helical" evidence="1">
    <location>
        <begin position="7"/>
        <end position="25"/>
    </location>
</feature>
<dbReference type="GO" id="GO:0016020">
    <property type="term" value="C:membrane"/>
    <property type="evidence" value="ECO:0007669"/>
    <property type="project" value="TreeGrafter"/>
</dbReference>